<dbReference type="RefSeq" id="WP_344524965.1">
    <property type="nucleotide sequence ID" value="NZ_BAAAPE010000002.1"/>
</dbReference>
<evidence type="ECO:0000313" key="1">
    <source>
        <dbReference type="EMBL" id="GAA2066541.1"/>
    </source>
</evidence>
<sequence length="218" mass="23737">MKASTADWAALDDAVERLGIRAELTQTRKGLNAMRSTLETFPYGAGLTAVLAMTTAAECYEPFVRALQQLIKGVAEAALSDLSGMMLPSATHRGAPSMRNDEVADLMNFLRARIDEDEAAAEAVKPGTAEDTAGLKARVLADVAAKRGVLRFVERMQQDAEHDDFMVHGPAMVALSATAYPLRHLVAAYAAHPDFRPEWEWNEEEVEPDPRLGRSGRA</sequence>
<dbReference type="Proteomes" id="UP001500016">
    <property type="component" value="Unassembled WGS sequence"/>
</dbReference>
<organism evidence="1 2">
    <name type="scientific">Streptomyces albiaxialis</name>
    <dbReference type="NCBI Taxonomy" id="329523"/>
    <lineage>
        <taxon>Bacteria</taxon>
        <taxon>Bacillati</taxon>
        <taxon>Actinomycetota</taxon>
        <taxon>Actinomycetes</taxon>
        <taxon>Kitasatosporales</taxon>
        <taxon>Streptomycetaceae</taxon>
        <taxon>Streptomyces</taxon>
    </lineage>
</organism>
<keyword evidence="2" id="KW-1185">Reference proteome</keyword>
<protein>
    <submittedName>
        <fullName evidence="1">Uncharacterized protein</fullName>
    </submittedName>
</protein>
<dbReference type="EMBL" id="BAAAPE010000002">
    <property type="protein sequence ID" value="GAA2066541.1"/>
    <property type="molecule type" value="Genomic_DNA"/>
</dbReference>
<name>A0ABN2VND2_9ACTN</name>
<gene>
    <name evidence="1" type="ORF">GCM10009801_13090</name>
</gene>
<proteinExistence type="predicted"/>
<comment type="caution">
    <text evidence="1">The sequence shown here is derived from an EMBL/GenBank/DDBJ whole genome shotgun (WGS) entry which is preliminary data.</text>
</comment>
<dbReference type="InterPro" id="IPR046193">
    <property type="entry name" value="DUF6221"/>
</dbReference>
<evidence type="ECO:0000313" key="2">
    <source>
        <dbReference type="Proteomes" id="UP001500016"/>
    </source>
</evidence>
<accession>A0ABN2VND2</accession>
<reference evidence="1 2" key="1">
    <citation type="journal article" date="2019" name="Int. J. Syst. Evol. Microbiol.">
        <title>The Global Catalogue of Microorganisms (GCM) 10K type strain sequencing project: providing services to taxonomists for standard genome sequencing and annotation.</title>
        <authorList>
            <consortium name="The Broad Institute Genomics Platform"/>
            <consortium name="The Broad Institute Genome Sequencing Center for Infectious Disease"/>
            <person name="Wu L."/>
            <person name="Ma J."/>
        </authorList>
    </citation>
    <scope>NUCLEOTIDE SEQUENCE [LARGE SCALE GENOMIC DNA]</scope>
    <source>
        <strain evidence="1 2">JCM 15478</strain>
    </source>
</reference>
<dbReference type="Pfam" id="PF19730">
    <property type="entry name" value="DUF6221"/>
    <property type="match status" value="1"/>
</dbReference>